<dbReference type="GO" id="GO:0005524">
    <property type="term" value="F:ATP binding"/>
    <property type="evidence" value="ECO:0007669"/>
    <property type="project" value="InterPro"/>
</dbReference>
<evidence type="ECO:0000256" key="1">
    <source>
        <dbReference type="SAM" id="MobiDB-lite"/>
    </source>
</evidence>
<accession>A0A6J5L2H9</accession>
<evidence type="ECO:0000313" key="4">
    <source>
        <dbReference type="EMBL" id="CAB4128754.1"/>
    </source>
</evidence>
<proteinExistence type="predicted"/>
<dbReference type="PANTHER" id="PTHR41313:SF1">
    <property type="entry name" value="DNA METHYLASE ADENINE-SPECIFIC DOMAIN-CONTAINING PROTEIN"/>
    <property type="match status" value="1"/>
</dbReference>
<feature type="region of interest" description="Disordered" evidence="1">
    <location>
        <begin position="38"/>
        <end position="114"/>
    </location>
</feature>
<evidence type="ECO:0000259" key="2">
    <source>
        <dbReference type="PROSITE" id="PS51192"/>
    </source>
</evidence>
<feature type="domain" description="Helicase C-terminal" evidence="3">
    <location>
        <begin position="1355"/>
        <end position="1511"/>
    </location>
</feature>
<gene>
    <name evidence="4" type="ORF">UFOVP114_72</name>
</gene>
<dbReference type="SUPFAM" id="SSF53335">
    <property type="entry name" value="S-adenosyl-L-methionine-dependent methyltransferases"/>
    <property type="match status" value="1"/>
</dbReference>
<dbReference type="Pfam" id="PF00271">
    <property type="entry name" value="Helicase_C"/>
    <property type="match status" value="1"/>
</dbReference>
<sequence length="1904" mass="208978">MAFADLFKAMRGEEVAGHKYLRREADGKGGWRYFYAVPGQPEREAPDPTTQKRQLGLFAPPEAAAPSQTAPEEGKPVKPQQMSLFADLPAAAKEQAERPHKAAAAKAKKPRESAATLFDGPAYIEEPPQAPVRVRDVEVAEPPAAAEPPPPAVVVSLSKTGRESANARALDLVKRGGKLTAEERAEVAKFTGTGGIGDSLNQYFTRPDIAASMWNTLARFGLQPGASVLEPACGAGVFLQTAPDSMHVTGVEIENDAAAIARALYGAKHTVEHSSFEEFTIAREGVPGTQFDAVITNAPFSTRTGDGIRIHKPEVSSADWYFVDTALDNVKDGGLISMIVMHGVMDGKSGMDARQRLSARAELLDAWRLPGEAFKHAHTNVVSDVIVMRKRPSDVAQTFLAPTGETAMRAAGAYDDAFVNGTWFDSHPERVLGTARTAEETGYRMEVTGDPEKIAPSIREAEPIDVGPAGAKVDMATLHALAAGDTPEAEDIIAAVLRSGKVTPTAPLVGATKVIAGQTYILMGNPPRWHRLDTVQDVAAVIGKSGDKVLEEAAQIAKKIGDLLDARKSGDVYKARFIRRDLVDRVNAWVTANGLPAEHEDLARIAKLDPSMLRLLGAVHDDGSLSDVLTADPPAVKPTDKVDRDSLVDVCNHSAVHSDGYVALSDVRAMWTGAEGLSDDDLKARIFATGQFAIELNDDIRSIEDYLTGDLYEKRDAEIDRETAAPADKKAQIKRQIDMLTETIAKRRKVLDDVLVTLESAWVPLHVMEDFLNNNDAAWNAAFGWRSNNGASVKLLFDKDSAFYRAEFTEDGRTYTDDGTQRTLLQALNRLKVGSGKEQDYARVDQLNEMFGEWVKGSKYRADLEELYNRTFFADAKKQFSAADMNLPGMSETIKVNPYINETVRWAMDAKNGIVALDVGLGKTFTGILLARALKAQGAVKKPVVIVPKSVATNWAEEIETITPGARVLVIGETRKQKRNGEWMASSDSAQERNRKLALMQQNDYDLVIVTKPAFERIPLKGDTIEKYESDDFWFKRAAAQEDTSRGSDTSGDTARRKLDELKEEYMDRAREAAGIALEKPDGKKKKGAKDIEKDHSRWQAEQAKLDYQHAKDFVFWEDLGVDCLLADEAHAYKNLNAARGGRGQEAPKFLGGSGLSKQAKHMKMMARVVRDENAGRNYFLTATPTKNSPLEVYNMLEHLVPGEWERRGIRNSEEFIGRYCKIEKKQVLNTKGNIEEAPVVVGFQHLDELTDLMDRYVRIRTAPDVGLPLPNAREHLELVDMNPMQKDVYRDLRQEALDAANNASKKPGEIFRALDRMKKAAMDLEIFDPDTYAGEHKNSPKYLRCVDNAVRAITTGKAAEAAAKENGTAYHGHGQIIFVDSNDSHERIKGMLIDRGIPASEIAIINADVAKDSETRQEIGRKFNKGEVSVVIGNTATMGEGVNLQRRTTAIHHLDEPWDPGTIQQRNGRGVRQGNPNANIDIYTYLAKASFDGFRHGTLEGKRGWLTKLRSGAKHIENEAAAEALQSQTDMMVMLSDDPEAERVKMTANVEQKKAEWKAKKAAEAVADYASVVKARARLAKMVEAEREAGRLNTSKVQEVIAQGKQRIEGLVLKLERNAELPEGVRKVLRDENSQALVDAASGKLFLPGTAVVPVKGEDWRGKGIIESVDLGKQTATVRKWATLPQSYGSPTAEVDIATLAKSYDPTGETHADEIRVTAQRGADDLEKLKGGVKASDEYTLKSGLKTPFHTYFGMVGPEHLQEHEGDIRQFSREAIRHVARTESTYDNTQAAVRDAGGALKLIPAKQVGEDTHVVLPIGQDAEDLAHGVMEEWRKEAHFPTTYEQGTGVMNSSYNPPKYAKPHTRMLQTLSGGSSSYSSASPSVRAIWDRARHLHKQATGAAS</sequence>
<dbReference type="SUPFAM" id="SSF52540">
    <property type="entry name" value="P-loop containing nucleoside triphosphate hydrolases"/>
    <property type="match status" value="2"/>
</dbReference>
<feature type="region of interest" description="Disordered" evidence="1">
    <location>
        <begin position="1456"/>
        <end position="1475"/>
    </location>
</feature>
<protein>
    <submittedName>
        <fullName evidence="4">DEXDc domain containing protein</fullName>
    </submittedName>
</protein>
<dbReference type="Gene3D" id="3.40.50.150">
    <property type="entry name" value="Vaccinia Virus protein VP39"/>
    <property type="match status" value="1"/>
</dbReference>
<dbReference type="GO" id="GO:0003677">
    <property type="term" value="F:DNA binding"/>
    <property type="evidence" value="ECO:0007669"/>
    <property type="project" value="InterPro"/>
</dbReference>
<dbReference type="Pfam" id="PF02384">
    <property type="entry name" value="N6_Mtase"/>
    <property type="match status" value="1"/>
</dbReference>
<evidence type="ECO:0000259" key="3">
    <source>
        <dbReference type="PROSITE" id="PS51194"/>
    </source>
</evidence>
<dbReference type="InterPro" id="IPR052933">
    <property type="entry name" value="DNA_Protect_Modify"/>
</dbReference>
<dbReference type="InterPro" id="IPR003356">
    <property type="entry name" value="DNA_methylase_A-5"/>
</dbReference>
<dbReference type="InterPro" id="IPR014001">
    <property type="entry name" value="Helicase_ATP-bd"/>
</dbReference>
<dbReference type="PANTHER" id="PTHR41313">
    <property type="entry name" value="ADENINE-SPECIFIC METHYLTRANSFERASE"/>
    <property type="match status" value="1"/>
</dbReference>
<dbReference type="Gene3D" id="3.40.50.300">
    <property type="entry name" value="P-loop containing nucleotide triphosphate hydrolases"/>
    <property type="match status" value="2"/>
</dbReference>
<dbReference type="PRINTS" id="PR00507">
    <property type="entry name" value="N12N6MTFRASE"/>
</dbReference>
<dbReference type="PROSITE" id="PS51192">
    <property type="entry name" value="HELICASE_ATP_BIND_1"/>
    <property type="match status" value="1"/>
</dbReference>
<dbReference type="InterPro" id="IPR000330">
    <property type="entry name" value="SNF2_N"/>
</dbReference>
<dbReference type="SMART" id="SM00490">
    <property type="entry name" value="HELICc"/>
    <property type="match status" value="1"/>
</dbReference>
<feature type="domain" description="Helicase ATP-binding" evidence="2">
    <location>
        <begin position="904"/>
        <end position="1203"/>
    </location>
</feature>
<dbReference type="PROSITE" id="PS51194">
    <property type="entry name" value="HELICASE_CTER"/>
    <property type="match status" value="1"/>
</dbReference>
<reference evidence="4" key="1">
    <citation type="submission" date="2020-04" db="EMBL/GenBank/DDBJ databases">
        <authorList>
            <person name="Chiriac C."/>
            <person name="Salcher M."/>
            <person name="Ghai R."/>
            <person name="Kavagutti S V."/>
        </authorList>
    </citation>
    <scope>NUCLEOTIDE SEQUENCE</scope>
</reference>
<dbReference type="EMBL" id="LR796230">
    <property type="protein sequence ID" value="CAB4128754.1"/>
    <property type="molecule type" value="Genomic_DNA"/>
</dbReference>
<dbReference type="Pfam" id="PF00176">
    <property type="entry name" value="SNF2-rel_dom"/>
    <property type="match status" value="2"/>
</dbReference>
<dbReference type="InterPro" id="IPR027417">
    <property type="entry name" value="P-loop_NTPase"/>
</dbReference>
<dbReference type="InterPro" id="IPR001650">
    <property type="entry name" value="Helicase_C-like"/>
</dbReference>
<organism evidence="4">
    <name type="scientific">uncultured Caudovirales phage</name>
    <dbReference type="NCBI Taxonomy" id="2100421"/>
    <lineage>
        <taxon>Viruses</taxon>
        <taxon>Duplodnaviria</taxon>
        <taxon>Heunggongvirae</taxon>
        <taxon>Uroviricota</taxon>
        <taxon>Caudoviricetes</taxon>
        <taxon>Peduoviridae</taxon>
        <taxon>Maltschvirus</taxon>
        <taxon>Maltschvirus maltsch</taxon>
    </lineage>
</organism>
<dbReference type="SMART" id="SM00487">
    <property type="entry name" value="DEXDc"/>
    <property type="match status" value="1"/>
</dbReference>
<dbReference type="GO" id="GO:0008170">
    <property type="term" value="F:N-methyltransferase activity"/>
    <property type="evidence" value="ECO:0007669"/>
    <property type="project" value="InterPro"/>
</dbReference>
<name>A0A6J5L2H9_9CAUD</name>
<dbReference type="CDD" id="cd02440">
    <property type="entry name" value="AdoMet_MTases"/>
    <property type="match status" value="1"/>
</dbReference>
<dbReference type="InterPro" id="IPR029063">
    <property type="entry name" value="SAM-dependent_MTases_sf"/>
</dbReference>